<dbReference type="OrthoDB" id="9799909at2"/>
<dbReference type="Proteomes" id="UP000199695">
    <property type="component" value="Unassembled WGS sequence"/>
</dbReference>
<name>A0A1H8G6P8_9BACL</name>
<evidence type="ECO:0000313" key="2">
    <source>
        <dbReference type="EMBL" id="SEN39420.1"/>
    </source>
</evidence>
<gene>
    <name evidence="2" type="ORF">SAMN05444955_11095</name>
</gene>
<dbReference type="STRING" id="1173111.SAMN05444955_11095"/>
<dbReference type="GO" id="GO:0006950">
    <property type="term" value="P:response to stress"/>
    <property type="evidence" value="ECO:0007669"/>
    <property type="project" value="UniProtKB-ARBA"/>
</dbReference>
<dbReference type="InterPro" id="IPR035240">
    <property type="entry name" value="SprT_Zn_ribbon"/>
</dbReference>
<evidence type="ECO:0000313" key="3">
    <source>
        <dbReference type="Proteomes" id="UP000199695"/>
    </source>
</evidence>
<proteinExistence type="predicted"/>
<organism evidence="2 3">
    <name type="scientific">Lihuaxuella thermophila</name>
    <dbReference type="NCBI Taxonomy" id="1173111"/>
    <lineage>
        <taxon>Bacteria</taxon>
        <taxon>Bacillati</taxon>
        <taxon>Bacillota</taxon>
        <taxon>Bacilli</taxon>
        <taxon>Bacillales</taxon>
        <taxon>Thermoactinomycetaceae</taxon>
        <taxon>Lihuaxuella</taxon>
    </lineage>
</organism>
<dbReference type="AlphaFoldDB" id="A0A1H8G6P8"/>
<protein>
    <submittedName>
        <fullName evidence="2">SprT-like protein</fullName>
    </submittedName>
</protein>
<sequence>MTDQELQKWVEELSLIHFGAPFTHEARFNSRLRTTGGRYHLSDHRIEMNPDHLRVHGKEVFAKIILHELCHYHLHLQGKGYRHRDPEFRALLNRVGGLRYAPPLQPPKNREAKYLLICKQCGKTYPRKRRVDISRYVCGGCRGPLEQQNLTP</sequence>
<reference evidence="2 3" key="1">
    <citation type="submission" date="2016-10" db="EMBL/GenBank/DDBJ databases">
        <authorList>
            <person name="de Groot N.N."/>
        </authorList>
    </citation>
    <scope>NUCLEOTIDE SEQUENCE [LARGE SCALE GENOMIC DNA]</scope>
    <source>
        <strain evidence="2 3">DSM 46701</strain>
    </source>
</reference>
<dbReference type="NCBIfam" id="NF003339">
    <property type="entry name" value="PRK04351.1"/>
    <property type="match status" value="1"/>
</dbReference>
<dbReference type="Pfam" id="PF10263">
    <property type="entry name" value="SprT-like"/>
    <property type="match status" value="1"/>
</dbReference>
<dbReference type="Pfam" id="PF17283">
    <property type="entry name" value="Zn_ribbon_SprT"/>
    <property type="match status" value="1"/>
</dbReference>
<dbReference type="InterPro" id="IPR006640">
    <property type="entry name" value="SprT-like_domain"/>
</dbReference>
<evidence type="ECO:0000259" key="1">
    <source>
        <dbReference type="SMART" id="SM00731"/>
    </source>
</evidence>
<dbReference type="EMBL" id="FOCQ01000010">
    <property type="protein sequence ID" value="SEN39420.1"/>
    <property type="molecule type" value="Genomic_DNA"/>
</dbReference>
<feature type="domain" description="SprT-like" evidence="1">
    <location>
        <begin position="4"/>
        <end position="148"/>
    </location>
</feature>
<accession>A0A1H8G6P8</accession>
<keyword evidence="3" id="KW-1185">Reference proteome</keyword>
<dbReference type="RefSeq" id="WP_089969659.1">
    <property type="nucleotide sequence ID" value="NZ_FOCQ01000010.1"/>
</dbReference>
<dbReference type="SMART" id="SM00731">
    <property type="entry name" value="SprT"/>
    <property type="match status" value="1"/>
</dbReference>